<organism evidence="2">
    <name type="scientific">Leptosphaeria maculans (strain JN3 / isolate v23.1.3 / race Av1-4-5-6-7-8)</name>
    <name type="common">Blackleg fungus</name>
    <name type="synonym">Phoma lingam</name>
    <dbReference type="NCBI Taxonomy" id="985895"/>
    <lineage>
        <taxon>Eukaryota</taxon>
        <taxon>Fungi</taxon>
        <taxon>Dikarya</taxon>
        <taxon>Ascomycota</taxon>
        <taxon>Pezizomycotina</taxon>
        <taxon>Dothideomycetes</taxon>
        <taxon>Pleosporomycetidae</taxon>
        <taxon>Pleosporales</taxon>
        <taxon>Pleosporineae</taxon>
        <taxon>Leptosphaeriaceae</taxon>
        <taxon>Plenodomus</taxon>
        <taxon>Plenodomus lingam/Leptosphaeria maculans species complex</taxon>
    </lineage>
</organism>
<sequence length="121" mass="13626">MQLIGQFQKSVRLHSKQVVDILVASRVQHRGVWRPIEAIDPKLLSAAVNQVEEVLVHKSVLSPTEAERAQKVWITSLMHTSDKDKLTHCTVEVVDGKDVVYAKLHVTEDPGEQQVARGTRR</sequence>
<accession>E4ZSC9</accession>
<dbReference type="HOGENOM" id="CLU_2038483_0_0_1"/>
<dbReference type="EMBL" id="FP929121">
    <property type="protein sequence ID" value="CBX94309.1"/>
    <property type="molecule type" value="Genomic_DNA"/>
</dbReference>
<evidence type="ECO:0000313" key="1">
    <source>
        <dbReference type="EMBL" id="CBX94309.1"/>
    </source>
</evidence>
<evidence type="ECO:0000313" key="2">
    <source>
        <dbReference type="Proteomes" id="UP000002668"/>
    </source>
</evidence>
<reference evidence="2" key="1">
    <citation type="journal article" date="2011" name="Nat. Commun.">
        <title>Effector diversification within compartments of the Leptosphaeria maculans genome affected by Repeat-Induced Point mutations.</title>
        <authorList>
            <person name="Rouxel T."/>
            <person name="Grandaubert J."/>
            <person name="Hane J.K."/>
            <person name="Hoede C."/>
            <person name="van de Wouw A.P."/>
            <person name="Couloux A."/>
            <person name="Dominguez V."/>
            <person name="Anthouard V."/>
            <person name="Bally P."/>
            <person name="Bourras S."/>
            <person name="Cozijnsen A.J."/>
            <person name="Ciuffetti L.M."/>
            <person name="Degrave A."/>
            <person name="Dilmaghani A."/>
            <person name="Duret L."/>
            <person name="Fudal I."/>
            <person name="Goodwin S.B."/>
            <person name="Gout L."/>
            <person name="Glaser N."/>
            <person name="Linglin J."/>
            <person name="Kema G.H.J."/>
            <person name="Lapalu N."/>
            <person name="Lawrence C.B."/>
            <person name="May K."/>
            <person name="Meyer M."/>
            <person name="Ollivier B."/>
            <person name="Poulain J."/>
            <person name="Schoch C.L."/>
            <person name="Simon A."/>
            <person name="Spatafora J.W."/>
            <person name="Stachowiak A."/>
            <person name="Turgeon B.G."/>
            <person name="Tyler B.M."/>
            <person name="Vincent D."/>
            <person name="Weissenbach J."/>
            <person name="Amselem J."/>
            <person name="Quesneville H."/>
            <person name="Oliver R.P."/>
            <person name="Wincker P."/>
            <person name="Balesdent M.-H."/>
            <person name="Howlett B.J."/>
        </authorList>
    </citation>
    <scope>NUCLEOTIDE SEQUENCE [LARGE SCALE GENOMIC DNA]</scope>
    <source>
        <strain evidence="2">JN3 / isolate v23.1.3 / race Av1-4-5-6-7-8</strain>
    </source>
</reference>
<dbReference type="eggNOG" id="ENOG502T670">
    <property type="taxonomic scope" value="Eukaryota"/>
</dbReference>
<gene>
    <name evidence="1" type="ORF">LEMA_P122880.1</name>
</gene>
<dbReference type="VEuPathDB" id="FungiDB:LEMA_P122880.1"/>
<dbReference type="GeneID" id="13290879"/>
<proteinExistence type="predicted"/>
<dbReference type="InParanoid" id="E4ZSC9"/>
<keyword evidence="2" id="KW-1185">Reference proteome</keyword>
<protein>
    <submittedName>
        <fullName evidence="1">Predicted protein</fullName>
    </submittedName>
</protein>
<dbReference type="AlphaFoldDB" id="E4ZSC9"/>
<name>E4ZSC9_LEPMJ</name>
<dbReference type="Proteomes" id="UP000002668">
    <property type="component" value="Genome"/>
</dbReference>